<dbReference type="HOGENOM" id="CLU_078250_1_0_9"/>
<sequence>MDFRRSAIVLIVCFFFLDVFLFGLVWQKKVESKTPLNTSINVIDQMKQDGITLPSLTSTDETAPIIQLTPVSIESGLNNLQNQIVSLEKNVINAELVPPIQLSLSNPVNEESFNDLTAFIHNKVLFGDKYIWSSYNATTRKVIYTQKADKLSIMDGTSQIIVTLNTNDQAVSYEQTYAGNVQVLGNERSLITAQSAVEVLFLAGKIPAKSTVSTVKLSYFQSLVLKEFSIYSPAWYVEIRQADGQLVARRVDAIHGTVLTNETLETTNTQTQRTTTNNTTTQTVQQQ</sequence>
<feature type="transmembrane region" description="Helical" evidence="2">
    <location>
        <begin position="7"/>
        <end position="26"/>
    </location>
</feature>
<dbReference type="Pfam" id="PF09648">
    <property type="entry name" value="YycI"/>
    <property type="match status" value="1"/>
</dbReference>
<evidence type="ECO:0000259" key="3">
    <source>
        <dbReference type="Pfam" id="PF09648"/>
    </source>
</evidence>
<reference evidence="4 5" key="1">
    <citation type="submission" date="2009-08" db="EMBL/GenBank/DDBJ databases">
        <authorList>
            <person name="Muzny D."/>
            <person name="Qin X."/>
            <person name="Deng J."/>
            <person name="Jiang H."/>
            <person name="Liu Y."/>
            <person name="Qu J."/>
            <person name="Song X.-Z."/>
            <person name="Zhang L."/>
            <person name="Thornton R."/>
            <person name="Coyle M."/>
            <person name="Francisco L."/>
            <person name="Jackson L."/>
            <person name="Javaid M."/>
            <person name="Korchina V."/>
            <person name="Kovar C."/>
            <person name="Mata R."/>
            <person name="Mathew T."/>
            <person name="Ngo R."/>
            <person name="Nguyen L."/>
            <person name="Nguyen N."/>
            <person name="Okwuonu G."/>
            <person name="Ongeri F."/>
            <person name="Pham C."/>
            <person name="Simmons D."/>
            <person name="Wilczek-Boney K."/>
            <person name="Hale W."/>
            <person name="Jakkamsetti A."/>
            <person name="Pham P."/>
            <person name="Ruth R."/>
            <person name="San Lucas F."/>
            <person name="Warren J."/>
            <person name="Zhang J."/>
            <person name="Zhao Z."/>
            <person name="Zhou C."/>
            <person name="Zhu D."/>
            <person name="Lee S."/>
            <person name="Bess C."/>
            <person name="Blankenburg K."/>
            <person name="Forbes L."/>
            <person name="Fu Q."/>
            <person name="Gubbala S."/>
            <person name="Hirani K."/>
            <person name="Jayaseelan J.C."/>
            <person name="Lara F."/>
            <person name="Munidasa M."/>
            <person name="Palculict T."/>
            <person name="Patil S."/>
            <person name="Pu L.-L."/>
            <person name="Saada N."/>
            <person name="Tang L."/>
            <person name="Weissenberger G."/>
            <person name="Zhu Y."/>
            <person name="Hemphill L."/>
            <person name="Shang Y."/>
            <person name="Youmans B."/>
            <person name="Ayvaz T."/>
            <person name="Ross M."/>
            <person name="Santibanez J."/>
            <person name="Aqrawi P."/>
            <person name="Gross S."/>
            <person name="Joshi V."/>
            <person name="Fowler G."/>
            <person name="Nazareth L."/>
            <person name="Reid J."/>
            <person name="Worley K."/>
            <person name="Petrosino J."/>
            <person name="Highlander S."/>
            <person name="Gibbs R."/>
        </authorList>
    </citation>
    <scope>NUCLEOTIDE SEQUENCE [LARGE SCALE GENOMIC DNA]</scope>
    <source>
        <strain evidence="4 5">ATCC 49175</strain>
    </source>
</reference>
<dbReference type="GeneID" id="78412284"/>
<dbReference type="GO" id="GO:0016020">
    <property type="term" value="C:membrane"/>
    <property type="evidence" value="ECO:0007669"/>
    <property type="project" value="InterPro"/>
</dbReference>
<protein>
    <submittedName>
        <fullName evidence="4">YycH protein</fullName>
    </submittedName>
</protein>
<keyword evidence="2" id="KW-1133">Transmembrane helix</keyword>
<proteinExistence type="predicted"/>
<evidence type="ECO:0000256" key="2">
    <source>
        <dbReference type="SAM" id="Phobius"/>
    </source>
</evidence>
<keyword evidence="2" id="KW-0472">Membrane</keyword>
<dbReference type="STRING" id="638301.HMPREF0444_1545"/>
<evidence type="ECO:0000313" key="5">
    <source>
        <dbReference type="Proteomes" id="UP000005926"/>
    </source>
</evidence>
<dbReference type="RefSeq" id="WP_005608164.1">
    <property type="nucleotide sequence ID" value="NZ_CP102283.1"/>
</dbReference>
<dbReference type="EMBL" id="ACKZ01000021">
    <property type="protein sequence ID" value="EEW36813.1"/>
    <property type="molecule type" value="Genomic_DNA"/>
</dbReference>
<evidence type="ECO:0000313" key="4">
    <source>
        <dbReference type="EMBL" id="EEW36813.1"/>
    </source>
</evidence>
<dbReference type="eggNOG" id="COG4853">
    <property type="taxonomic scope" value="Bacteria"/>
</dbReference>
<keyword evidence="2" id="KW-0812">Transmembrane</keyword>
<evidence type="ECO:0000256" key="1">
    <source>
        <dbReference type="SAM" id="MobiDB-lite"/>
    </source>
</evidence>
<comment type="caution">
    <text evidence="4">The sequence shown here is derived from an EMBL/GenBank/DDBJ whole genome shotgun (WGS) entry which is preliminary data.</text>
</comment>
<dbReference type="Gene3D" id="2.40.128.690">
    <property type="entry name" value="YycH protein, domain 3-like"/>
    <property type="match status" value="1"/>
</dbReference>
<accession>C8NI00</accession>
<feature type="domain" description="Regulatory protein YycH-like" evidence="3">
    <location>
        <begin position="38"/>
        <end position="254"/>
    </location>
</feature>
<dbReference type="AlphaFoldDB" id="C8NI00"/>
<organism evidence="4 5">
    <name type="scientific">Granulicatella adiacens ATCC 49175</name>
    <dbReference type="NCBI Taxonomy" id="638301"/>
    <lineage>
        <taxon>Bacteria</taxon>
        <taxon>Bacillati</taxon>
        <taxon>Bacillota</taxon>
        <taxon>Bacilli</taxon>
        <taxon>Lactobacillales</taxon>
        <taxon>Carnobacteriaceae</taxon>
        <taxon>Granulicatella</taxon>
    </lineage>
</organism>
<gene>
    <name evidence="4" type="ORF">HMPREF0444_1545</name>
</gene>
<dbReference type="Proteomes" id="UP000005926">
    <property type="component" value="Unassembled WGS sequence"/>
</dbReference>
<keyword evidence="5" id="KW-1185">Reference proteome</keyword>
<dbReference type="InterPro" id="IPR018604">
    <property type="entry name" value="YycI-like"/>
</dbReference>
<feature type="region of interest" description="Disordered" evidence="1">
    <location>
        <begin position="267"/>
        <end position="287"/>
    </location>
</feature>
<name>C8NI00_9LACT</name>